<reference evidence="1 2" key="1">
    <citation type="journal article" date="2011" name="Mol. Biol. Evol.">
        <title>Phylogenomic evidence for the presence of a flagellum and cbb3 oxidase in the free-living mitochondrial ancestor.</title>
        <authorList>
            <person name="Sassera D."/>
            <person name="Lo N."/>
            <person name="Epis S."/>
            <person name="D'Auria G."/>
            <person name="Montagna M."/>
            <person name="Comandatore F."/>
            <person name="Horner D."/>
            <person name="Pereto J."/>
            <person name="Luciano A.M."/>
            <person name="Franciosi F."/>
            <person name="Ferri E."/>
            <person name="Crotti E."/>
            <person name="Bazzocchi C."/>
            <person name="Daffonchio D."/>
            <person name="Sacchi L."/>
            <person name="Moya A."/>
            <person name="Latorre A."/>
            <person name="Bandi C."/>
        </authorList>
    </citation>
    <scope>NUCLEOTIDE SEQUENCE [LARGE SCALE GENOMIC DNA]</scope>
    <source>
        <strain evidence="1 2">IricVA</strain>
    </source>
</reference>
<accession>F7XU21</accession>
<sequence length="119" mass="12604">MKGAAEAIKSGAEKAANHIVSKVALGAAAVSAAGYGACSLYQYCYPRSKSSIEEIYKGNPVDKQLESFAPNPTKTFHYNQGEEHVDYSTTGSKAHDGGKVDGEFDAHYKASLDGGAEHF</sequence>
<dbReference type="KEGG" id="mmn:midi_01103"/>
<protein>
    <submittedName>
        <fullName evidence="1">Uncharacterized protein</fullName>
    </submittedName>
</protein>
<dbReference type="Proteomes" id="UP000006639">
    <property type="component" value="Chromosome"/>
</dbReference>
<dbReference type="HOGENOM" id="CLU_2058714_0_0_5"/>
<name>F7XU21_MIDMI</name>
<organism evidence="1 2">
    <name type="scientific">Midichloria mitochondrii (strain IricVA)</name>
    <dbReference type="NCBI Taxonomy" id="696127"/>
    <lineage>
        <taxon>Bacteria</taxon>
        <taxon>Pseudomonadati</taxon>
        <taxon>Pseudomonadota</taxon>
        <taxon>Alphaproteobacteria</taxon>
        <taxon>Rickettsiales</taxon>
        <taxon>Candidatus Midichloriaceae</taxon>
        <taxon>Candidatus Midichloria</taxon>
    </lineage>
</organism>
<dbReference type="EMBL" id="CP002130">
    <property type="protein sequence ID" value="AEI89380.1"/>
    <property type="molecule type" value="Genomic_DNA"/>
</dbReference>
<evidence type="ECO:0000313" key="1">
    <source>
        <dbReference type="EMBL" id="AEI89380.1"/>
    </source>
</evidence>
<proteinExistence type="predicted"/>
<evidence type="ECO:0000313" key="2">
    <source>
        <dbReference type="Proteomes" id="UP000006639"/>
    </source>
</evidence>
<dbReference type="AlphaFoldDB" id="F7XU21"/>
<gene>
    <name evidence="1" type="ordered locus">midi_01103</name>
</gene>
<keyword evidence="2" id="KW-1185">Reference proteome</keyword>